<sequence precursor="true">MKKLFLVILLVLCVCNYTYANSGPWRSEPPPGFNVLPLKSNSVEVLKEDLTFDLTADEDPYKANVTAKYTLRNGAEKSETYSIAFPYVGGYLNNWDKQDKYFNAKVSFDEKQIIPKIKLIPNILFDASDGSGGKGIYIKNSMKNLTFEEILHHMKSAINAEDFDITKYIDRDPVSGELINTAYRSDLVVLILFDITIPANSTSELKVSYNQIGGEDRYKTRDYTYIYNYFLEPAKYWKGFRDLNITVKIPKGYKIIESNLDLYEVKSEKGIYTGHFATLPEKNLEFQVYKSLNAAQKIYEAIDKKLNLRWFKAIIMVLGVPVLILALIVFFIIKMLKYRA</sequence>
<reference evidence="4" key="1">
    <citation type="submission" date="2015-07" db="EMBL/GenBank/DDBJ databases">
        <title>Near-Complete Genome Sequence of the Cellulolytic Bacterium Bacteroides (Pseudobacteroides) cellulosolvens ATCC 35603.</title>
        <authorList>
            <person name="Dassa B."/>
            <person name="Utturkar S.M."/>
            <person name="Klingeman D.M."/>
            <person name="Hurt R.A."/>
            <person name="Keller M."/>
            <person name="Xu J."/>
            <person name="Reddy Y.H.K."/>
            <person name="Borovok I."/>
            <person name="Grinberg I.R."/>
            <person name="Lamed R."/>
            <person name="Zhivin O."/>
            <person name="Bayer E.A."/>
            <person name="Brown S.D."/>
        </authorList>
    </citation>
    <scope>NUCLEOTIDE SEQUENCE [LARGE SCALE GENOMIC DNA]</scope>
    <source>
        <strain evidence="4">DSM 2933</strain>
    </source>
</reference>
<name>A0A0L6JJ21_9FIRM</name>
<evidence type="ECO:0000256" key="2">
    <source>
        <dbReference type="SAM" id="SignalP"/>
    </source>
</evidence>
<dbReference type="RefSeq" id="WP_036940581.1">
    <property type="nucleotide sequence ID" value="NZ_JQKC01000013.1"/>
</dbReference>
<proteinExistence type="predicted"/>
<dbReference type="AlphaFoldDB" id="A0A0L6JJ21"/>
<gene>
    <name evidence="3" type="ORF">Bccel_1126</name>
</gene>
<keyword evidence="1" id="KW-0812">Transmembrane</keyword>
<comment type="caution">
    <text evidence="3">The sequence shown here is derived from an EMBL/GenBank/DDBJ whole genome shotgun (WGS) entry which is preliminary data.</text>
</comment>
<feature type="signal peptide" evidence="2">
    <location>
        <begin position="1"/>
        <end position="20"/>
    </location>
</feature>
<dbReference type="Gene3D" id="2.60.40.3680">
    <property type="match status" value="1"/>
</dbReference>
<evidence type="ECO:0000256" key="1">
    <source>
        <dbReference type="SAM" id="Phobius"/>
    </source>
</evidence>
<keyword evidence="1" id="KW-1133">Transmembrane helix</keyword>
<dbReference type="OrthoDB" id="2959992at2"/>
<keyword evidence="2" id="KW-0732">Signal</keyword>
<dbReference type="Proteomes" id="UP000036923">
    <property type="component" value="Unassembled WGS sequence"/>
</dbReference>
<dbReference type="STRING" id="398512.Bccel_1126"/>
<dbReference type="EMBL" id="LGTC01000001">
    <property type="protein sequence ID" value="KNY25866.1"/>
    <property type="molecule type" value="Genomic_DNA"/>
</dbReference>
<keyword evidence="1" id="KW-0472">Membrane</keyword>
<evidence type="ECO:0000313" key="4">
    <source>
        <dbReference type="Proteomes" id="UP000036923"/>
    </source>
</evidence>
<keyword evidence="4" id="KW-1185">Reference proteome</keyword>
<feature type="chain" id="PRO_5005565949" description="DUF3324 domain-containing protein" evidence="2">
    <location>
        <begin position="21"/>
        <end position="340"/>
    </location>
</feature>
<evidence type="ECO:0008006" key="5">
    <source>
        <dbReference type="Google" id="ProtNLM"/>
    </source>
</evidence>
<organism evidence="3 4">
    <name type="scientific">Pseudobacteroides cellulosolvens ATCC 35603 = DSM 2933</name>
    <dbReference type="NCBI Taxonomy" id="398512"/>
    <lineage>
        <taxon>Bacteria</taxon>
        <taxon>Bacillati</taxon>
        <taxon>Bacillota</taxon>
        <taxon>Clostridia</taxon>
        <taxon>Eubacteriales</taxon>
        <taxon>Oscillospiraceae</taxon>
        <taxon>Pseudobacteroides</taxon>
    </lineage>
</organism>
<evidence type="ECO:0000313" key="3">
    <source>
        <dbReference type="EMBL" id="KNY25866.1"/>
    </source>
</evidence>
<protein>
    <recommendedName>
        <fullName evidence="5">DUF3324 domain-containing protein</fullName>
    </recommendedName>
</protein>
<feature type="transmembrane region" description="Helical" evidence="1">
    <location>
        <begin position="310"/>
        <end position="333"/>
    </location>
</feature>
<accession>A0A0L6JJ21</accession>